<dbReference type="EMBL" id="JAFBFH010000029">
    <property type="protein sequence ID" value="MBM7716596.1"/>
    <property type="molecule type" value="Genomic_DNA"/>
</dbReference>
<name>A0ABS2RDE7_9BACI</name>
<evidence type="ECO:0000313" key="3">
    <source>
        <dbReference type="Proteomes" id="UP000823485"/>
    </source>
</evidence>
<sequence length="226" mass="26297">MKWPETSSHGGHKAVFGGYDRKTDEVFLYEYLWLEPQRMKREDFFQAWNSFNGLAPARNLWYEFIFPNSTVPLETAIKKGIQMNVYRMLSPWNKFHGMEGLKAFLRAVPNWPYLFQEEDRRKLAYASYVSLEIGGTGKGAFRKMFSRFLKKAAHSIHDEALREVAKDYLQLATLWSELATLLFEGSEDPNSGIFSGSRENETLTEEIYAKEKQAIHRLFAISENWG</sequence>
<gene>
    <name evidence="2" type="ORF">JOC94_003617</name>
</gene>
<protein>
    <recommendedName>
        <fullName evidence="1">DUF4872 domain-containing protein</fullName>
    </recommendedName>
</protein>
<comment type="caution">
    <text evidence="2">The sequence shown here is derived from an EMBL/GenBank/DDBJ whole genome shotgun (WGS) entry which is preliminary data.</text>
</comment>
<dbReference type="Pfam" id="PF16169">
    <property type="entry name" value="DUF4872"/>
    <property type="match status" value="1"/>
</dbReference>
<evidence type="ECO:0000313" key="2">
    <source>
        <dbReference type="EMBL" id="MBM7716596.1"/>
    </source>
</evidence>
<dbReference type="InterPro" id="IPR032369">
    <property type="entry name" value="DUF4872"/>
</dbReference>
<accession>A0ABS2RDE7</accession>
<evidence type="ECO:0000259" key="1">
    <source>
        <dbReference type="Pfam" id="PF16169"/>
    </source>
</evidence>
<dbReference type="RefSeq" id="WP_205179973.1">
    <property type="nucleotide sequence ID" value="NZ_JAFBFH010000029.1"/>
</dbReference>
<keyword evidence="3" id="KW-1185">Reference proteome</keyword>
<reference evidence="2 3" key="1">
    <citation type="submission" date="2021-01" db="EMBL/GenBank/DDBJ databases">
        <title>Genomic Encyclopedia of Type Strains, Phase IV (KMG-IV): sequencing the most valuable type-strain genomes for metagenomic binning, comparative biology and taxonomic classification.</title>
        <authorList>
            <person name="Goeker M."/>
        </authorList>
    </citation>
    <scope>NUCLEOTIDE SEQUENCE [LARGE SCALE GENOMIC DNA]</scope>
    <source>
        <strain evidence="2 3">DSM 105453</strain>
    </source>
</reference>
<organism evidence="2 3">
    <name type="scientific">Siminovitchia thermophila</name>
    <dbReference type="NCBI Taxonomy" id="1245522"/>
    <lineage>
        <taxon>Bacteria</taxon>
        <taxon>Bacillati</taxon>
        <taxon>Bacillota</taxon>
        <taxon>Bacilli</taxon>
        <taxon>Bacillales</taxon>
        <taxon>Bacillaceae</taxon>
        <taxon>Siminovitchia</taxon>
    </lineage>
</organism>
<feature type="domain" description="DUF4872" evidence="1">
    <location>
        <begin position="50"/>
        <end position="218"/>
    </location>
</feature>
<proteinExistence type="predicted"/>
<dbReference type="Proteomes" id="UP000823485">
    <property type="component" value="Unassembled WGS sequence"/>
</dbReference>